<accession>A0ABP0U5Q7</accession>
<keyword evidence="2" id="KW-1185">Reference proteome</keyword>
<reference evidence="1" key="1">
    <citation type="submission" date="2024-02" db="EMBL/GenBank/DDBJ databases">
        <authorList>
            <consortium name="ELIXIR-Norway"/>
            <consortium name="Elixir Norway"/>
        </authorList>
    </citation>
    <scope>NUCLEOTIDE SEQUENCE</scope>
</reference>
<organism evidence="1 2">
    <name type="scientific">Sphagnum troendelagicum</name>
    <dbReference type="NCBI Taxonomy" id="128251"/>
    <lineage>
        <taxon>Eukaryota</taxon>
        <taxon>Viridiplantae</taxon>
        <taxon>Streptophyta</taxon>
        <taxon>Embryophyta</taxon>
        <taxon>Bryophyta</taxon>
        <taxon>Sphagnophytina</taxon>
        <taxon>Sphagnopsida</taxon>
        <taxon>Sphagnales</taxon>
        <taxon>Sphagnaceae</taxon>
        <taxon>Sphagnum</taxon>
    </lineage>
</organism>
<gene>
    <name evidence="1" type="ORF">CSSPTR1EN2_LOCUS11658</name>
</gene>
<protein>
    <submittedName>
        <fullName evidence="1">Uncharacterized protein</fullName>
    </submittedName>
</protein>
<proteinExistence type="predicted"/>
<name>A0ABP0U5Q7_9BRYO</name>
<evidence type="ECO:0000313" key="1">
    <source>
        <dbReference type="EMBL" id="CAK9213281.1"/>
    </source>
</evidence>
<dbReference type="EMBL" id="OZ019911">
    <property type="protein sequence ID" value="CAK9213281.1"/>
    <property type="molecule type" value="Genomic_DNA"/>
</dbReference>
<dbReference type="Proteomes" id="UP001497512">
    <property type="component" value="Chromosome 19"/>
</dbReference>
<evidence type="ECO:0000313" key="2">
    <source>
        <dbReference type="Proteomes" id="UP001497512"/>
    </source>
</evidence>
<sequence length="77" mass="8758">MSKKATPYQLGHNLTYTIEVISTTSNSDMTYRCKFCVYEGGDEVEVGVAGRECKQCFDIQYFTKSFLPDKYCSHHVG</sequence>